<dbReference type="InterPro" id="IPR014756">
    <property type="entry name" value="Ig_E-set"/>
</dbReference>
<dbReference type="Gene3D" id="2.60.40.640">
    <property type="match status" value="1"/>
</dbReference>
<dbReference type="SUPFAM" id="SSF81296">
    <property type="entry name" value="E set domains"/>
    <property type="match status" value="1"/>
</dbReference>
<organism evidence="2 3">
    <name type="scientific">Lentisphaera profundi</name>
    <dbReference type="NCBI Taxonomy" id="1658616"/>
    <lineage>
        <taxon>Bacteria</taxon>
        <taxon>Pseudomonadati</taxon>
        <taxon>Lentisphaerota</taxon>
        <taxon>Lentisphaeria</taxon>
        <taxon>Lentisphaerales</taxon>
        <taxon>Lentisphaeraceae</taxon>
        <taxon>Lentisphaera</taxon>
    </lineage>
</organism>
<accession>A0ABY7VW20</accession>
<keyword evidence="3" id="KW-1185">Reference proteome</keyword>
<dbReference type="InterPro" id="IPR014752">
    <property type="entry name" value="Arrestin-like_C"/>
</dbReference>
<dbReference type="InterPro" id="IPR011021">
    <property type="entry name" value="Arrestin-like_N"/>
</dbReference>
<feature type="domain" description="Arrestin-like N-terminal" evidence="1">
    <location>
        <begin position="31"/>
        <end position="141"/>
    </location>
</feature>
<proteinExistence type="predicted"/>
<name>A0ABY7VW20_9BACT</name>
<dbReference type="Proteomes" id="UP001214250">
    <property type="component" value="Chromosome 2"/>
</dbReference>
<dbReference type="Pfam" id="PF00339">
    <property type="entry name" value="Arrestin_N"/>
    <property type="match status" value="1"/>
</dbReference>
<evidence type="ECO:0000313" key="3">
    <source>
        <dbReference type="Proteomes" id="UP001214250"/>
    </source>
</evidence>
<evidence type="ECO:0000313" key="2">
    <source>
        <dbReference type="EMBL" id="WDE98415.1"/>
    </source>
</evidence>
<protein>
    <recommendedName>
        <fullName evidence="1">Arrestin-like N-terminal domain-containing protein</fullName>
    </recommendedName>
</protein>
<dbReference type="EMBL" id="CP117812">
    <property type="protein sequence ID" value="WDE98415.1"/>
    <property type="molecule type" value="Genomic_DNA"/>
</dbReference>
<reference evidence="2 3" key="1">
    <citation type="submission" date="2023-02" db="EMBL/GenBank/DDBJ databases">
        <title>Genome sequence of Lentisphaera profundi SAORIC-696.</title>
        <authorList>
            <person name="Kim e."/>
            <person name="Cho J.-C."/>
            <person name="Choi A."/>
            <person name="Kang I."/>
        </authorList>
    </citation>
    <scope>NUCLEOTIDE SEQUENCE [LARGE SCALE GENOMIC DNA]</scope>
    <source>
        <strain evidence="2 3">SAORIC-696</strain>
    </source>
</reference>
<dbReference type="RefSeq" id="WP_274153287.1">
    <property type="nucleotide sequence ID" value="NZ_CP117812.1"/>
</dbReference>
<gene>
    <name evidence="2" type="ORF">PQO03_21625</name>
</gene>
<evidence type="ECO:0000259" key="1">
    <source>
        <dbReference type="Pfam" id="PF00339"/>
    </source>
</evidence>
<sequence length="156" mass="17848">MGFFDKIKSAVNVVTGGAAELNVSFGEVKFGEPITVYVRALAKSDLKIDKVYLKLRGVEEVIVDDHDYQDKDGDGDREETHETIEKRHETYEMEQVISGVQELENGQEYEWTTEIQLPEHLQAPYRGRYCTHNYKIFVGLDAFGNDPDTAWVNIPF</sequence>